<dbReference type="PANTHER" id="PTHR12697">
    <property type="entry name" value="PBS LYASE HEAT-LIKE PROTEIN"/>
    <property type="match status" value="1"/>
</dbReference>
<dbReference type="InterPro" id="IPR016024">
    <property type="entry name" value="ARM-type_fold"/>
</dbReference>
<proteinExistence type="predicted"/>
<dbReference type="Pfam" id="PF02985">
    <property type="entry name" value="HEAT"/>
    <property type="match status" value="1"/>
</dbReference>
<sequence>MTLKNVSPGGDRLDSQIKKLISMLSDPEKGVREEAMRGFVAIGRPAVPACIALLESTDWKVRYRAAEALGLIGGHEAYDPLLFALQDGRDHVRYMAAKGLGLIGDPRAVASLAALQRDENEFVRRSAARSLGQIGGGEAIRALRLVLDTESVEAVRAAIVEALRDAGHQAGVSRR</sequence>
<dbReference type="Proteomes" id="UP001305652">
    <property type="component" value="Chromosome"/>
</dbReference>
<dbReference type="SUPFAM" id="SSF48371">
    <property type="entry name" value="ARM repeat"/>
    <property type="match status" value="1"/>
</dbReference>
<reference evidence="2 3" key="1">
    <citation type="submission" date="2023-10" db="EMBL/GenBank/DDBJ databases">
        <title>The complete genome sequence of Methanoculleus receptaculi DSM 18860.</title>
        <authorList>
            <person name="Lai S.-J."/>
            <person name="You Y.-T."/>
            <person name="Chen S.-C."/>
        </authorList>
    </citation>
    <scope>NUCLEOTIDE SEQUENCE [LARGE SCALE GENOMIC DNA]</scope>
    <source>
        <strain evidence="2 3">DSM 18860</strain>
    </source>
</reference>
<dbReference type="PANTHER" id="PTHR12697:SF5">
    <property type="entry name" value="DEOXYHYPUSINE HYDROXYLASE"/>
    <property type="match status" value="1"/>
</dbReference>
<accession>A0AAX4FSL0</accession>
<dbReference type="GO" id="GO:0016491">
    <property type="term" value="F:oxidoreductase activity"/>
    <property type="evidence" value="ECO:0007669"/>
    <property type="project" value="TreeGrafter"/>
</dbReference>
<evidence type="ECO:0000313" key="2">
    <source>
        <dbReference type="EMBL" id="WOX56870.1"/>
    </source>
</evidence>
<dbReference type="EMBL" id="CP137642">
    <property type="protein sequence ID" value="WOX56870.1"/>
    <property type="molecule type" value="Genomic_DNA"/>
</dbReference>
<evidence type="ECO:0000256" key="1">
    <source>
        <dbReference type="ARBA" id="ARBA00022737"/>
    </source>
</evidence>
<dbReference type="InterPro" id="IPR011989">
    <property type="entry name" value="ARM-like"/>
</dbReference>
<dbReference type="RefSeq" id="WP_318620310.1">
    <property type="nucleotide sequence ID" value="NZ_CP137642.1"/>
</dbReference>
<evidence type="ECO:0000313" key="3">
    <source>
        <dbReference type="Proteomes" id="UP001305652"/>
    </source>
</evidence>
<name>A0AAX4FSL0_9EURY</name>
<gene>
    <name evidence="2" type="ORF">R6Y96_05980</name>
</gene>
<dbReference type="InterPro" id="IPR004155">
    <property type="entry name" value="PBS_lyase_HEAT"/>
</dbReference>
<keyword evidence="1" id="KW-0677">Repeat</keyword>
<dbReference type="GeneID" id="85732687"/>
<dbReference type="KEGG" id="mrc:R6Y96_05980"/>
<dbReference type="Gene3D" id="1.25.10.10">
    <property type="entry name" value="Leucine-rich Repeat Variant"/>
    <property type="match status" value="1"/>
</dbReference>
<protein>
    <submittedName>
        <fullName evidence="2">HEAT repeat domain-containing protein</fullName>
    </submittedName>
</protein>
<organism evidence="2 3">
    <name type="scientific">Methanoculleus receptaculi</name>
    <dbReference type="NCBI Taxonomy" id="394967"/>
    <lineage>
        <taxon>Archaea</taxon>
        <taxon>Methanobacteriati</taxon>
        <taxon>Methanobacteriota</taxon>
        <taxon>Stenosarchaea group</taxon>
        <taxon>Methanomicrobia</taxon>
        <taxon>Methanomicrobiales</taxon>
        <taxon>Methanomicrobiaceae</taxon>
        <taxon>Methanoculleus</taxon>
    </lineage>
</organism>
<dbReference type="Pfam" id="PF13646">
    <property type="entry name" value="HEAT_2"/>
    <property type="match status" value="1"/>
</dbReference>
<dbReference type="AlphaFoldDB" id="A0AAX4FSL0"/>
<keyword evidence="3" id="KW-1185">Reference proteome</keyword>
<dbReference type="InterPro" id="IPR000357">
    <property type="entry name" value="HEAT"/>
</dbReference>
<dbReference type="SMART" id="SM00567">
    <property type="entry name" value="EZ_HEAT"/>
    <property type="match status" value="4"/>
</dbReference>